<accession>A0A6I7TXZ8</accession>
<dbReference type="EMBL" id="NILF01000065">
    <property type="protein sequence ID" value="TWL34377.1"/>
    <property type="molecule type" value="Genomic_DNA"/>
</dbReference>
<evidence type="ECO:0000313" key="3">
    <source>
        <dbReference type="Proteomes" id="UP000185604"/>
    </source>
</evidence>
<proteinExistence type="predicted"/>
<evidence type="ECO:0000313" key="1">
    <source>
        <dbReference type="EMBL" id="OLF95715.1"/>
    </source>
</evidence>
<keyword evidence="4" id="KW-1185">Reference proteome</keyword>
<evidence type="ECO:0000313" key="4">
    <source>
        <dbReference type="Proteomes" id="UP000429980"/>
    </source>
</evidence>
<sequence length="40" mass="4680">MRCGSFDKIIVLFINFFCKRLIPVFCENPLCTEEPFGIHT</sequence>
<reference evidence="1 3" key="1">
    <citation type="journal article" date="2016" name="Front. Microbiol.">
        <title>High-Level Heat Resistance of Spores of Bacillus amyloliquefaciens and Bacillus licheniformis Results from the Presence of a spoVA Operon in a Tn1546 Transposon.</title>
        <authorList>
            <person name="Berendsen E.M."/>
            <person name="Koning R.A."/>
            <person name="Boekhorst J."/>
            <person name="de Jong A."/>
            <person name="Kuipers O.P."/>
            <person name="Wells-Bennik M.H."/>
        </authorList>
    </citation>
    <scope>NUCLEOTIDE SEQUENCE [LARGE SCALE GENOMIC DNA]</scope>
    <source>
        <strain evidence="1 3">B4121</strain>
    </source>
</reference>
<protein>
    <submittedName>
        <fullName evidence="1">Uncharacterized protein</fullName>
    </submittedName>
</protein>
<dbReference type="EMBL" id="LKPO01000008">
    <property type="protein sequence ID" value="OLF95715.1"/>
    <property type="molecule type" value="Genomic_DNA"/>
</dbReference>
<gene>
    <name evidence="1" type="ORF">B4121_1277</name>
    <name evidence="2" type="ORF">CHCC15381_4661</name>
</gene>
<name>A0A6I7TXZ8_9BACI</name>
<comment type="caution">
    <text evidence="1">The sequence shown here is derived from an EMBL/GenBank/DDBJ whole genome shotgun (WGS) entry which is preliminary data.</text>
</comment>
<dbReference type="AlphaFoldDB" id="A0A6I7TXZ8"/>
<dbReference type="Proteomes" id="UP000429980">
    <property type="component" value="Unassembled WGS sequence"/>
</dbReference>
<dbReference type="Proteomes" id="UP000185604">
    <property type="component" value="Unassembled WGS sequence"/>
</dbReference>
<evidence type="ECO:0000313" key="2">
    <source>
        <dbReference type="EMBL" id="TWL34377.1"/>
    </source>
</evidence>
<reference evidence="2 4" key="2">
    <citation type="submission" date="2019-06" db="EMBL/GenBank/DDBJ databases">
        <title>Genome sequence analysis of &gt;100 Bacillus licheniformis strains suggests intrinsic resistance to this species.</title>
        <authorList>
            <person name="Wels M."/>
            <person name="Siezen R.J."/>
            <person name="Johansen E."/>
            <person name="Stuer-Lauridsen B."/>
            <person name="Bjerre K."/>
            <person name="Nielsen B.K.K."/>
        </authorList>
    </citation>
    <scope>NUCLEOTIDE SEQUENCE [LARGE SCALE GENOMIC DNA]</scope>
    <source>
        <strain evidence="2 4">BAC-15381</strain>
    </source>
</reference>
<organism evidence="1 3">
    <name type="scientific">Bacillus paralicheniformis</name>
    <dbReference type="NCBI Taxonomy" id="1648923"/>
    <lineage>
        <taxon>Bacteria</taxon>
        <taxon>Bacillati</taxon>
        <taxon>Bacillota</taxon>
        <taxon>Bacilli</taxon>
        <taxon>Bacillales</taxon>
        <taxon>Bacillaceae</taxon>
        <taxon>Bacillus</taxon>
    </lineage>
</organism>